<dbReference type="OrthoDB" id="327661at2759"/>
<organism evidence="1 2">
    <name type="scientific">Halteria grandinella</name>
    <dbReference type="NCBI Taxonomy" id="5974"/>
    <lineage>
        <taxon>Eukaryota</taxon>
        <taxon>Sar</taxon>
        <taxon>Alveolata</taxon>
        <taxon>Ciliophora</taxon>
        <taxon>Intramacronucleata</taxon>
        <taxon>Spirotrichea</taxon>
        <taxon>Stichotrichia</taxon>
        <taxon>Sporadotrichida</taxon>
        <taxon>Halteriidae</taxon>
        <taxon>Halteria</taxon>
    </lineage>
</organism>
<proteinExistence type="predicted"/>
<dbReference type="EMBL" id="RRYP01001160">
    <property type="protein sequence ID" value="TNV86327.1"/>
    <property type="molecule type" value="Genomic_DNA"/>
</dbReference>
<comment type="caution">
    <text evidence="1">The sequence shown here is derived from an EMBL/GenBank/DDBJ whole genome shotgun (WGS) entry which is preliminary data.</text>
</comment>
<gene>
    <name evidence="1" type="ORF">FGO68_gene1228</name>
</gene>
<evidence type="ECO:0000313" key="1">
    <source>
        <dbReference type="EMBL" id="TNV86327.1"/>
    </source>
</evidence>
<accession>A0A8J8T8F6</accession>
<sequence>MIGLWVAIVGSVFSLLTQHSKQGCTAAQAPFPKIVGGTQGHTKFFQIDYNKITGHLAAAGMTEDQGLRGDSSGAIIIFPIIVVYSPPSFSYAWGKYFNTMSGKTFHGVSTNKMGTQLVVANAETNRNVIVMDLIDGTVISATTFTASGSYSYDRRNLLLLNNGIILMGENTLVIKVTPSTTSAPSYSLAGYSTIGIRSNEAQTNLQIFSYIISPSKCMITVAELTTFTNIYQYQAQCQSGSAGTLAETFQTCSYEISPTVDTIVFQEGTRFFRVSAQYSPLSSTTAIIDDPSAQSLIAKGLHCASPDLVYSLMYGVYSTFSSRMFVAEVNFMLNKITYRRYLQTLTNVMHGVIADSRRVFITANENLAYKATSLPIFSSSYDRAIIYSLISTCQQFDEIIVLSVFPPANTLTILLTTLALAPSSPITLAASPYTTSSLVSSLFEQHYVAECGAQIAQAPHDYSALSSTQTNSNYYYLETEASKSFGITGFTASVVGSATAPLFSYKLESFNGPVSGVSINSGTGEITVPDTSLLGLQTYEVIIEGKLQDCQTITASFSITGLANTPPSFQGILGSNLPDLSIQQGQTTSYLLPAIFDPDSGQSLSITINDVANIAYPAFVDFTDSTHTAIKVEPTFSTPVATYPIQLNLYDGFATALYYMNIVVEAYIPPLGKYVQTNQGPPLFNSSLETIVLKIGDAISYTLPAQIDPDNDKISIFVDLKEALTFTSFKNGQFRFKPMKGQKYKQMYEIVITLTDDNANPKVNTVKLSVIIEKSIVNAKAEDKKDDEIINDKVMMNSYKCGIRIMQVTRSGQLRLKITSSSNSAANSIAKNLKESDLIVSVKEYKDTNIRIEKVLQGNILSIQLSFNDSDKISSDMELDKVHIKIARDIFSEFGKAMVNLPKSSSASAAIPLQYTPSNSNFDRYPLFRSRAISRIAAEF</sequence>
<evidence type="ECO:0000313" key="2">
    <source>
        <dbReference type="Proteomes" id="UP000785679"/>
    </source>
</evidence>
<protein>
    <recommendedName>
        <fullName evidence="3">Cadherin domain-containing protein</fullName>
    </recommendedName>
</protein>
<reference evidence="1" key="1">
    <citation type="submission" date="2019-06" db="EMBL/GenBank/DDBJ databases">
        <authorList>
            <person name="Zheng W."/>
        </authorList>
    </citation>
    <scope>NUCLEOTIDE SEQUENCE</scope>
    <source>
        <strain evidence="1">QDHG01</strain>
    </source>
</reference>
<dbReference type="AlphaFoldDB" id="A0A8J8T8F6"/>
<keyword evidence="2" id="KW-1185">Reference proteome</keyword>
<evidence type="ECO:0008006" key="3">
    <source>
        <dbReference type="Google" id="ProtNLM"/>
    </source>
</evidence>
<dbReference type="Proteomes" id="UP000785679">
    <property type="component" value="Unassembled WGS sequence"/>
</dbReference>
<name>A0A8J8T8F6_HALGN</name>